<comment type="caution">
    <text evidence="5">The sequence shown here is derived from an EMBL/GenBank/DDBJ whole genome shotgun (WGS) entry which is preliminary data.</text>
</comment>
<dbReference type="GO" id="GO:0005524">
    <property type="term" value="F:ATP binding"/>
    <property type="evidence" value="ECO:0007669"/>
    <property type="project" value="UniProtKB-KW"/>
</dbReference>
<keyword evidence="5" id="KW-0378">Hydrolase</keyword>
<feature type="domain" description="AAA+ ATPase" evidence="4">
    <location>
        <begin position="451"/>
        <end position="575"/>
    </location>
</feature>
<evidence type="ECO:0000259" key="3">
    <source>
        <dbReference type="SMART" id="SM00278"/>
    </source>
</evidence>
<dbReference type="InterPro" id="IPR027417">
    <property type="entry name" value="P-loop_NTPase"/>
</dbReference>
<dbReference type="GO" id="GO:0006281">
    <property type="term" value="P:DNA repair"/>
    <property type="evidence" value="ECO:0007669"/>
    <property type="project" value="InterPro"/>
</dbReference>
<accession>A0A939BQV5</accession>
<dbReference type="Gene3D" id="1.10.10.2220">
    <property type="match status" value="1"/>
</dbReference>
<keyword evidence="2" id="KW-0067">ATP-binding</keyword>
<dbReference type="InterPro" id="IPR050534">
    <property type="entry name" value="Coronavir_polyprotein_1ab"/>
</dbReference>
<proteinExistence type="predicted"/>
<keyword evidence="1" id="KW-0547">Nucleotide-binding</keyword>
<reference evidence="5" key="1">
    <citation type="submission" date="2021-01" db="EMBL/GenBank/DDBJ databases">
        <title>Genomic Encyclopedia of Type Strains, Phase IV (KMG-IV): sequencing the most valuable type-strain genomes for metagenomic binning, comparative biology and taxonomic classification.</title>
        <authorList>
            <person name="Goeker M."/>
        </authorList>
    </citation>
    <scope>NUCLEOTIDE SEQUENCE</scope>
    <source>
        <strain evidence="5">DSM 23230</strain>
    </source>
</reference>
<feature type="domain" description="Helix-hairpin-helix DNA-binding motif class 1" evidence="3">
    <location>
        <begin position="198"/>
        <end position="217"/>
    </location>
</feature>
<dbReference type="EC" id="3.1.11.5" evidence="5"/>
<dbReference type="InterPro" id="IPR003593">
    <property type="entry name" value="AAA+_ATPase"/>
</dbReference>
<evidence type="ECO:0000313" key="6">
    <source>
        <dbReference type="Proteomes" id="UP000774000"/>
    </source>
</evidence>
<dbReference type="GO" id="GO:0003677">
    <property type="term" value="F:DNA binding"/>
    <property type="evidence" value="ECO:0007669"/>
    <property type="project" value="InterPro"/>
</dbReference>
<dbReference type="Proteomes" id="UP000774000">
    <property type="component" value="Unassembled WGS sequence"/>
</dbReference>
<dbReference type="Pfam" id="PF14520">
    <property type="entry name" value="HHH_5"/>
    <property type="match status" value="1"/>
</dbReference>
<organism evidence="5 6">
    <name type="scientific">Halanaerobacter jeridensis</name>
    <dbReference type="NCBI Taxonomy" id="706427"/>
    <lineage>
        <taxon>Bacteria</taxon>
        <taxon>Bacillati</taxon>
        <taxon>Bacillota</taxon>
        <taxon>Clostridia</taxon>
        <taxon>Halanaerobiales</taxon>
        <taxon>Halobacteroidaceae</taxon>
        <taxon>Halanaerobacter</taxon>
    </lineage>
</organism>
<dbReference type="SUPFAM" id="SSF47781">
    <property type="entry name" value="RuvA domain 2-like"/>
    <property type="match status" value="1"/>
</dbReference>
<dbReference type="CDD" id="cd18809">
    <property type="entry name" value="SF1_C_RecD"/>
    <property type="match status" value="1"/>
</dbReference>
<dbReference type="PANTHER" id="PTHR43788:SF6">
    <property type="entry name" value="DNA HELICASE B"/>
    <property type="match status" value="1"/>
</dbReference>
<dbReference type="InterPro" id="IPR029493">
    <property type="entry name" value="RecD2-like_HHH"/>
</dbReference>
<gene>
    <name evidence="5" type="ORF">JOC47_001600</name>
</gene>
<sequence length="857" mass="98373">MIEGRINKIYYEKNDFYIFSIVRENHEQLTLKGNISGELANKIEAGNVVKTTGQKQWNDKYKNHEIRVNNNNLEIEEQGAAEEELEIIEGEVSSIVYKDDGFNVFKIDTEDYEKDFTCVSSSPVFIGTQLELKGYFEKNDYGLNFNVVQSKELPFSDKQALIHFLSSKFFKGIGEHFANKIVDRFGLDTLDVLREEPQRLQKISGIGTKRAATIIESFKEKMKIKEVIKFAVEYDITENMIFKLYEKYGKELINLLQQNPYLITELRGIGFKKADEIAQEIGLEKDSNYRINSFLSYYLSSGAGGHTYFKLEELVETIEEKLDLSNAFNQVLKAYYEFEEITYTVQEEDEIVTKKFSKDFVLFTEEDLEPLDETEQRDFSLLAQREELCVATTKSFQQEIDIYHKLKTINSSSTLSNLEKEQIEHLIQEQEQEQGFQYARQQREILEQCLEEELVVLTGKAGTGKSTVSKGIIQMFSENGDKVLNLAPTGKAAKRIIEVTDKQAHTIHSACYNLEFSNYDVIMVDEAGMLSTAVAQMLFKRLNPQHTLVLIGDVAQIPPVQPGNIFRDIINLIINKQVAGLFVELDEIKRQDSDSHIASVCNKIAEGTNPGKINYPDIKSVKKDNEEILDFIKRLIKHELEEKESDFSDLQIISPQYNGIVGINAINEMIQEKFNEQKTLIDTKYKKIKKDDKVMQTVNLKELDIVNGDTLRVLRTEEQAKEDDALEREGSSGKEEVVVCKLDNGLESRIINYPRDEFIKYTTLAYCCSAHKMQGSEYPIVVYVLSTSHYIMLNRNLLYTGLTRGKHRVYLVGQAKAFHMALNKEVNQTRDTILDLIKEHQIQFSPQKQGYIQAQIG</sequence>
<dbReference type="Pfam" id="PF13538">
    <property type="entry name" value="UvrD_C_2"/>
    <property type="match status" value="1"/>
</dbReference>
<dbReference type="RefSeq" id="WP_204701516.1">
    <property type="nucleotide sequence ID" value="NZ_JAFBDQ010000006.1"/>
</dbReference>
<dbReference type="GO" id="GO:0008854">
    <property type="term" value="F:exodeoxyribonuclease V activity"/>
    <property type="evidence" value="ECO:0007669"/>
    <property type="project" value="UniProtKB-EC"/>
</dbReference>
<dbReference type="SMART" id="SM00382">
    <property type="entry name" value="AAA"/>
    <property type="match status" value="1"/>
</dbReference>
<dbReference type="Pfam" id="PF13604">
    <property type="entry name" value="AAA_30"/>
    <property type="match status" value="1"/>
</dbReference>
<dbReference type="SUPFAM" id="SSF52540">
    <property type="entry name" value="P-loop containing nucleoside triphosphate hydrolases"/>
    <property type="match status" value="1"/>
</dbReference>
<evidence type="ECO:0000256" key="1">
    <source>
        <dbReference type="ARBA" id="ARBA00022741"/>
    </source>
</evidence>
<dbReference type="InterPro" id="IPR003583">
    <property type="entry name" value="Hlx-hairpin-Hlx_DNA-bd_motif"/>
</dbReference>
<name>A0A939BQV5_9FIRM</name>
<dbReference type="Gene3D" id="1.10.150.20">
    <property type="entry name" value="5' to 3' exonuclease, C-terminal subdomain"/>
    <property type="match status" value="1"/>
</dbReference>
<dbReference type="CDD" id="cd17933">
    <property type="entry name" value="DEXSc_RecD-like"/>
    <property type="match status" value="1"/>
</dbReference>
<dbReference type="InterPro" id="IPR010994">
    <property type="entry name" value="RuvA_2-like"/>
</dbReference>
<dbReference type="Pfam" id="PF14490">
    <property type="entry name" value="HHH_RecD2"/>
    <property type="match status" value="1"/>
</dbReference>
<dbReference type="AlphaFoldDB" id="A0A939BQV5"/>
<dbReference type="GO" id="GO:0003678">
    <property type="term" value="F:DNA helicase activity"/>
    <property type="evidence" value="ECO:0007669"/>
    <property type="project" value="UniProtKB-ARBA"/>
</dbReference>
<evidence type="ECO:0000259" key="4">
    <source>
        <dbReference type="SMART" id="SM00382"/>
    </source>
</evidence>
<dbReference type="EMBL" id="JAFBDQ010000006">
    <property type="protein sequence ID" value="MBM7556749.1"/>
    <property type="molecule type" value="Genomic_DNA"/>
</dbReference>
<dbReference type="Gene3D" id="3.40.50.300">
    <property type="entry name" value="P-loop containing nucleotide triphosphate hydrolases"/>
    <property type="match status" value="2"/>
</dbReference>
<dbReference type="PANTHER" id="PTHR43788">
    <property type="entry name" value="DNA2/NAM7 HELICASE FAMILY MEMBER"/>
    <property type="match status" value="1"/>
</dbReference>
<protein>
    <submittedName>
        <fullName evidence="5">Exodeoxyribonuclease V alpha subunit</fullName>
        <ecNumber evidence="5">3.1.11.5</ecNumber>
    </submittedName>
</protein>
<evidence type="ECO:0000313" key="5">
    <source>
        <dbReference type="EMBL" id="MBM7556749.1"/>
    </source>
</evidence>
<evidence type="ECO:0000256" key="2">
    <source>
        <dbReference type="ARBA" id="ARBA00022840"/>
    </source>
</evidence>
<feature type="domain" description="Helix-hairpin-helix DNA-binding motif class 1" evidence="3">
    <location>
        <begin position="261"/>
        <end position="280"/>
    </location>
</feature>
<dbReference type="Gene3D" id="2.30.30.940">
    <property type="match status" value="1"/>
</dbReference>
<dbReference type="InterPro" id="IPR027785">
    <property type="entry name" value="UvrD-like_helicase_C"/>
</dbReference>
<dbReference type="SMART" id="SM00278">
    <property type="entry name" value="HhH1"/>
    <property type="match status" value="2"/>
</dbReference>
<keyword evidence="6" id="KW-1185">Reference proteome</keyword>